<organism evidence="3 4">
    <name type="scientific">Lactuca virosa</name>
    <dbReference type="NCBI Taxonomy" id="75947"/>
    <lineage>
        <taxon>Eukaryota</taxon>
        <taxon>Viridiplantae</taxon>
        <taxon>Streptophyta</taxon>
        <taxon>Embryophyta</taxon>
        <taxon>Tracheophyta</taxon>
        <taxon>Spermatophyta</taxon>
        <taxon>Magnoliopsida</taxon>
        <taxon>eudicotyledons</taxon>
        <taxon>Gunneridae</taxon>
        <taxon>Pentapetalae</taxon>
        <taxon>asterids</taxon>
        <taxon>campanulids</taxon>
        <taxon>Asterales</taxon>
        <taxon>Asteraceae</taxon>
        <taxon>Cichorioideae</taxon>
        <taxon>Cichorieae</taxon>
        <taxon>Lactucinae</taxon>
        <taxon>Lactuca</taxon>
    </lineage>
</organism>
<protein>
    <recommendedName>
        <fullName evidence="2">Replication protein A 70 kDa DNA-binding subunit B/D first OB fold domain-containing protein</fullName>
    </recommendedName>
</protein>
<dbReference type="InterPro" id="IPR003871">
    <property type="entry name" value="RFA1B/D_OB_1st"/>
</dbReference>
<evidence type="ECO:0000313" key="4">
    <source>
        <dbReference type="Proteomes" id="UP001157418"/>
    </source>
</evidence>
<dbReference type="CDD" id="cd04476">
    <property type="entry name" value="RPA1_DBD_C"/>
    <property type="match status" value="1"/>
</dbReference>
<accession>A0AAU9PSS5</accession>
<comment type="caution">
    <text evidence="3">The sequence shown here is derived from an EMBL/GenBank/DDBJ whole genome shotgun (WGS) entry which is preliminary data.</text>
</comment>
<dbReference type="Proteomes" id="UP001157418">
    <property type="component" value="Unassembled WGS sequence"/>
</dbReference>
<reference evidence="3 4" key="1">
    <citation type="submission" date="2022-01" db="EMBL/GenBank/DDBJ databases">
        <authorList>
            <person name="Xiong W."/>
            <person name="Schranz E."/>
        </authorList>
    </citation>
    <scope>NUCLEOTIDE SEQUENCE [LARGE SCALE GENOMIC DNA]</scope>
</reference>
<dbReference type="EMBL" id="CAKMRJ010005745">
    <property type="protein sequence ID" value="CAH1453269.1"/>
    <property type="molecule type" value="Genomic_DNA"/>
</dbReference>
<proteinExistence type="predicted"/>
<dbReference type="InterPro" id="IPR047192">
    <property type="entry name" value="Euk_RPA1_DBD_C"/>
</dbReference>
<dbReference type="AlphaFoldDB" id="A0AAU9PSS5"/>
<feature type="region of interest" description="Disordered" evidence="1">
    <location>
        <begin position="332"/>
        <end position="366"/>
    </location>
</feature>
<evidence type="ECO:0000256" key="1">
    <source>
        <dbReference type="SAM" id="MobiDB-lite"/>
    </source>
</evidence>
<dbReference type="PANTHER" id="PTHR47165:SF4">
    <property type="entry name" value="OS03G0429900 PROTEIN"/>
    <property type="match status" value="1"/>
</dbReference>
<evidence type="ECO:0000313" key="3">
    <source>
        <dbReference type="EMBL" id="CAH1453269.1"/>
    </source>
</evidence>
<feature type="compositionally biased region" description="Polar residues" evidence="1">
    <location>
        <begin position="342"/>
        <end position="363"/>
    </location>
</feature>
<dbReference type="InterPro" id="IPR012340">
    <property type="entry name" value="NA-bd_OB-fold"/>
</dbReference>
<feature type="compositionally biased region" description="Basic and acidic residues" evidence="1">
    <location>
        <begin position="332"/>
        <end position="341"/>
    </location>
</feature>
<dbReference type="Gene3D" id="2.40.50.140">
    <property type="entry name" value="Nucleic acid-binding proteins"/>
    <property type="match status" value="2"/>
</dbReference>
<dbReference type="SUPFAM" id="SSF50249">
    <property type="entry name" value="Nucleic acid-binding proteins"/>
    <property type="match status" value="1"/>
</dbReference>
<feature type="domain" description="Replication protein A 70 kDa DNA-binding subunit B/D first OB fold" evidence="2">
    <location>
        <begin position="46"/>
        <end position="104"/>
    </location>
</feature>
<gene>
    <name evidence="3" type="ORF">LVIROSA_LOCUS38525</name>
</gene>
<evidence type="ECO:0000259" key="2">
    <source>
        <dbReference type="Pfam" id="PF02721"/>
    </source>
</evidence>
<dbReference type="PANTHER" id="PTHR47165">
    <property type="entry name" value="OS03G0429900 PROTEIN"/>
    <property type="match status" value="1"/>
</dbReference>
<dbReference type="CDD" id="cd04480">
    <property type="entry name" value="RPA1_DBD_A_like"/>
    <property type="match status" value="1"/>
</dbReference>
<name>A0AAU9PSS5_9ASTR</name>
<keyword evidence="4" id="KW-1185">Reference proteome</keyword>
<dbReference type="Pfam" id="PF02721">
    <property type="entry name" value="DUF223"/>
    <property type="match status" value="1"/>
</dbReference>
<sequence length="389" mass="44201">MQFLPPNDHNNTIRTDNSIPWHLTMQIRSSLIRLLKSTHLKSLGTYGSRIQATIKKNLIPVFESLFDEGAVREISNFAMASNESEYMLVPHKHKINFYKTTKVRVSNDFVDTVDPYHFISFPDLLARNFDTRVAFGEVVSTDPMRVIVEYGREKRLMNLVAQDLSLNALDTNVESSSRTSQLNSDTEVGLTIIATIIGFDMDDGWYSFYCRDCSKKVTKNDDDVDAGPFHCDGCGFVSDDSSRVQDESGSSSFVLFERHVKDLIHRGNQWLMDKIAKDQGRQQIPDEFKILLNKKFVFKVQISMFNLQNNYRAYTVHKLTDDERVLAEVTKRSPNHQHDNINDNGTPINKSNKVAVTPSSSTGKRPIEIDANADSLEWSSSKTVLYGIP</sequence>